<dbReference type="AlphaFoldDB" id="A0AAX3QDI8"/>
<dbReference type="GO" id="GO:0016779">
    <property type="term" value="F:nucleotidyltransferase activity"/>
    <property type="evidence" value="ECO:0007669"/>
    <property type="project" value="InterPro"/>
</dbReference>
<dbReference type="CDD" id="cd05400">
    <property type="entry name" value="NT_2-5OAS_ClassI-CCAase"/>
    <property type="match status" value="1"/>
</dbReference>
<dbReference type="InterPro" id="IPR043519">
    <property type="entry name" value="NT_sf"/>
</dbReference>
<feature type="region of interest" description="Disordered" evidence="2">
    <location>
        <begin position="347"/>
        <end position="371"/>
    </location>
</feature>
<name>A0AAX3QDI8_9BACI</name>
<dbReference type="EMBL" id="CP119629">
    <property type="protein sequence ID" value="WES06029.1"/>
    <property type="molecule type" value="Genomic_DNA"/>
</dbReference>
<dbReference type="RefSeq" id="WP_276105234.1">
    <property type="nucleotide sequence ID" value="NZ_CP119629.1"/>
</dbReference>
<evidence type="ECO:0000313" key="3">
    <source>
        <dbReference type="EMBL" id="WES06029.1"/>
    </source>
</evidence>
<keyword evidence="1" id="KW-0051">Antiviral defense</keyword>
<gene>
    <name evidence="3" type="ORF">P3K65_22225</name>
</gene>
<reference evidence="3" key="1">
    <citation type="submission" date="2023-03" db="EMBL/GenBank/DDBJ databases">
        <authorList>
            <person name="Liu Z."/>
        </authorList>
    </citation>
    <scope>NUCLEOTIDE SEQUENCE</scope>
    <source>
        <strain evidence="3">Bc006</strain>
    </source>
</reference>
<dbReference type="InterPro" id="IPR006116">
    <property type="entry name" value="NT_2-5OAS_ClassI-CCAase"/>
</dbReference>
<dbReference type="Proteomes" id="UP001221092">
    <property type="component" value="Chromosome"/>
</dbReference>
<evidence type="ECO:0000313" key="4">
    <source>
        <dbReference type="Proteomes" id="UP001221092"/>
    </source>
</evidence>
<accession>A0AAX3QDI8</accession>
<dbReference type="SUPFAM" id="SSF81301">
    <property type="entry name" value="Nucleotidyltransferase"/>
    <property type="match status" value="1"/>
</dbReference>
<evidence type="ECO:0000256" key="1">
    <source>
        <dbReference type="ARBA" id="ARBA00023118"/>
    </source>
</evidence>
<protein>
    <submittedName>
        <fullName evidence="3">Nucleotidyltransferase</fullName>
    </submittedName>
</protein>
<dbReference type="Pfam" id="PF18144">
    <property type="entry name" value="SMODS"/>
    <property type="match status" value="1"/>
</dbReference>
<proteinExistence type="predicted"/>
<dbReference type="GO" id="GO:0051607">
    <property type="term" value="P:defense response to virus"/>
    <property type="evidence" value="ECO:0007669"/>
    <property type="project" value="UniProtKB-KW"/>
</dbReference>
<sequence length="371" mass="42546">MAKLSTYFSDFLSNIRLTEHQITDLITGHKTLRDRLNGDETLSPIIVSTFLQGSYRRATAVRPKNGKRSDVDVIVVTKLDKDEYTPEEALDLFVPFLEEHYKDKYRIQGRSIGIELSYVDLDLVVTAAPSESQIGILEADSVKTDFSIENLNNWTLTKSWSISEQDQVNPFIFAESDSNEPEWKTEPLLIPDREAEEWKPTDPLAQIKWTWDKNRECNKHYVNVVKALKWWRRIDNPDGNHPKSYPMEHFIGECCPDNINSVAEGVTLTLEKIVSDYKVKPHLSDHGVPEHDVFGRVTDEEYEVFYDRVVEAAKIAREAFDAEEVTESANLWRELFGNKFPKPKVESNSIEKNSGFTPRSEVTTIGGNRFA</sequence>
<evidence type="ECO:0000256" key="2">
    <source>
        <dbReference type="SAM" id="MobiDB-lite"/>
    </source>
</evidence>
<organism evidence="3 4">
    <name type="scientific">Bacillus paranthracis</name>
    <dbReference type="NCBI Taxonomy" id="2026186"/>
    <lineage>
        <taxon>Bacteria</taxon>
        <taxon>Bacillati</taxon>
        <taxon>Bacillota</taxon>
        <taxon>Bacilli</taxon>
        <taxon>Bacillales</taxon>
        <taxon>Bacillaceae</taxon>
        <taxon>Bacillus</taxon>
        <taxon>Bacillus cereus group</taxon>
    </lineage>
</organism>